<evidence type="ECO:0000313" key="7">
    <source>
        <dbReference type="Proteomes" id="UP000632828"/>
    </source>
</evidence>
<feature type="domain" description="4Fe-4S ferredoxin-type" evidence="5">
    <location>
        <begin position="91"/>
        <end position="120"/>
    </location>
</feature>
<dbReference type="SUPFAM" id="SSF54862">
    <property type="entry name" value="4Fe-4S ferredoxins"/>
    <property type="match status" value="1"/>
</dbReference>
<dbReference type="PROSITE" id="PS00198">
    <property type="entry name" value="4FE4S_FER_1"/>
    <property type="match status" value="1"/>
</dbReference>
<keyword evidence="2" id="KW-0479">Metal-binding</keyword>
<comment type="caution">
    <text evidence="6">The sequence shown here is derived from an EMBL/GenBank/DDBJ whole genome shotgun (WGS) entry which is preliminary data.</text>
</comment>
<evidence type="ECO:0000313" key="6">
    <source>
        <dbReference type="EMBL" id="MBD1400050.1"/>
    </source>
</evidence>
<gene>
    <name evidence="6" type="ORF">ICT70_05125</name>
</gene>
<organism evidence="6 7">
    <name type="scientific">Pelovirga terrestris</name>
    <dbReference type="NCBI Taxonomy" id="2771352"/>
    <lineage>
        <taxon>Bacteria</taxon>
        <taxon>Pseudomonadati</taxon>
        <taxon>Thermodesulfobacteriota</taxon>
        <taxon>Desulfuromonadia</taxon>
        <taxon>Geobacterales</taxon>
        <taxon>Geobacteraceae</taxon>
        <taxon>Pelovirga</taxon>
    </lineage>
</organism>
<keyword evidence="3" id="KW-0408">Iron</keyword>
<reference evidence="6" key="1">
    <citation type="submission" date="2020-09" db="EMBL/GenBank/DDBJ databases">
        <title>Pelobacter alkaliphilus sp. nov., a novel anaerobic arsenate-reducing bacterium from terrestrial mud volcano.</title>
        <authorList>
            <person name="Khomyakova M.A."/>
            <person name="Merkel A.Y."/>
            <person name="Slobodkin A.I."/>
        </authorList>
    </citation>
    <scope>NUCLEOTIDE SEQUENCE</scope>
    <source>
        <strain evidence="6">M08fum</strain>
    </source>
</reference>
<evidence type="ECO:0000256" key="4">
    <source>
        <dbReference type="ARBA" id="ARBA00023014"/>
    </source>
</evidence>
<dbReference type="GO" id="GO:0051539">
    <property type="term" value="F:4 iron, 4 sulfur cluster binding"/>
    <property type="evidence" value="ECO:0007669"/>
    <property type="project" value="UniProtKB-KW"/>
</dbReference>
<keyword evidence="4" id="KW-0411">Iron-sulfur</keyword>
<protein>
    <submittedName>
        <fullName evidence="6">4Fe-4S dicluster domain-containing protein</fullName>
    </submittedName>
</protein>
<dbReference type="InterPro" id="IPR017896">
    <property type="entry name" value="4Fe4S_Fe-S-bd"/>
</dbReference>
<dbReference type="Proteomes" id="UP000632828">
    <property type="component" value="Unassembled WGS sequence"/>
</dbReference>
<evidence type="ECO:0000256" key="2">
    <source>
        <dbReference type="ARBA" id="ARBA00022723"/>
    </source>
</evidence>
<dbReference type="InterPro" id="IPR017900">
    <property type="entry name" value="4Fe4S_Fe_S_CS"/>
</dbReference>
<dbReference type="AlphaFoldDB" id="A0A8J6UI03"/>
<proteinExistence type="predicted"/>
<evidence type="ECO:0000256" key="3">
    <source>
        <dbReference type="ARBA" id="ARBA00023004"/>
    </source>
</evidence>
<evidence type="ECO:0000256" key="1">
    <source>
        <dbReference type="ARBA" id="ARBA00022485"/>
    </source>
</evidence>
<keyword evidence="1" id="KW-0004">4Fe-4S</keyword>
<evidence type="ECO:0000259" key="5">
    <source>
        <dbReference type="PROSITE" id="PS51379"/>
    </source>
</evidence>
<feature type="domain" description="4Fe-4S ferredoxin-type" evidence="5">
    <location>
        <begin position="59"/>
        <end position="90"/>
    </location>
</feature>
<dbReference type="Gene3D" id="3.30.70.20">
    <property type="match status" value="2"/>
</dbReference>
<dbReference type="GO" id="GO:0046872">
    <property type="term" value="F:metal ion binding"/>
    <property type="evidence" value="ECO:0007669"/>
    <property type="project" value="UniProtKB-KW"/>
</dbReference>
<dbReference type="PANTHER" id="PTHR43177:SF3">
    <property type="entry name" value="PROTEIN NRFC HOMOLOG"/>
    <property type="match status" value="1"/>
</dbReference>
<dbReference type="RefSeq" id="WP_191154319.1">
    <property type="nucleotide sequence ID" value="NZ_JACWUN010000004.1"/>
</dbReference>
<dbReference type="PANTHER" id="PTHR43177">
    <property type="entry name" value="PROTEIN NRFC"/>
    <property type="match status" value="1"/>
</dbReference>
<dbReference type="InterPro" id="IPR050954">
    <property type="entry name" value="ET_IronSulfur_Cluster-Binding"/>
</dbReference>
<dbReference type="Pfam" id="PF13247">
    <property type="entry name" value="Fer4_11"/>
    <property type="match status" value="1"/>
</dbReference>
<name>A0A8J6UI03_9BACT</name>
<keyword evidence="7" id="KW-1185">Reference proteome</keyword>
<dbReference type="PROSITE" id="PS51379">
    <property type="entry name" value="4FE4S_FER_2"/>
    <property type="match status" value="3"/>
</dbReference>
<dbReference type="EMBL" id="JACWUN010000004">
    <property type="protein sequence ID" value="MBD1400050.1"/>
    <property type="molecule type" value="Genomic_DNA"/>
</dbReference>
<accession>A0A8J6UI03</accession>
<feature type="domain" description="4Fe-4S ferredoxin-type" evidence="5">
    <location>
        <begin position="9"/>
        <end position="39"/>
    </location>
</feature>
<dbReference type="CDD" id="cd10551">
    <property type="entry name" value="PsrB"/>
    <property type="match status" value="1"/>
</dbReference>
<sequence>MANVKNKHWAMVIDSAKCIDCKACDVACKHENGIEANGSREVYRNWITSKGVEGTYPNLKQRFEPSQCHHCANTPCYKVCPTSATYKNEDGLIMMDYKRCIVCSTCIAACPYDARYVSKQKKAIDKCTFCAHRIYIGKLPACVDTCPTKVRVFGDLNDPESEVSKLLASRHYFVIKPEAGTKPNLYYLT</sequence>